<evidence type="ECO:0000256" key="5">
    <source>
        <dbReference type="SAM" id="MobiDB-lite"/>
    </source>
</evidence>
<evidence type="ECO:0000313" key="8">
    <source>
        <dbReference type="Proteomes" id="UP000187609"/>
    </source>
</evidence>
<proteinExistence type="predicted"/>
<reference evidence="7" key="1">
    <citation type="submission" date="2016-11" db="EMBL/GenBank/DDBJ databases">
        <title>The genome of Nicotiana attenuata.</title>
        <authorList>
            <person name="Xu S."/>
            <person name="Brockmoeller T."/>
            <person name="Gaquerel E."/>
            <person name="Navarro A."/>
            <person name="Kuhl H."/>
            <person name="Gase K."/>
            <person name="Ling Z."/>
            <person name="Zhou W."/>
            <person name="Kreitzer C."/>
            <person name="Stanke M."/>
            <person name="Tang H."/>
            <person name="Lyons E."/>
            <person name="Pandey P."/>
            <person name="Pandey S.P."/>
            <person name="Timmermann B."/>
            <person name="Baldwin I.T."/>
        </authorList>
    </citation>
    <scope>NUCLEOTIDE SEQUENCE [LARGE SCALE GENOMIC DNA]</scope>
    <source>
        <strain evidence="7">UT</strain>
    </source>
</reference>
<feature type="region of interest" description="Disordered" evidence="5">
    <location>
        <begin position="474"/>
        <end position="500"/>
    </location>
</feature>
<dbReference type="PANTHER" id="PTHR31251">
    <property type="entry name" value="SQUAMOSA PROMOTER-BINDING-LIKE PROTEIN 4"/>
    <property type="match status" value="1"/>
</dbReference>
<dbReference type="GO" id="GO:0005634">
    <property type="term" value="C:nucleus"/>
    <property type="evidence" value="ECO:0007669"/>
    <property type="project" value="InterPro"/>
</dbReference>
<keyword evidence="8" id="KW-1185">Reference proteome</keyword>
<keyword evidence="1" id="KW-0479">Metal-binding</keyword>
<dbReference type="InterPro" id="IPR044817">
    <property type="entry name" value="SBP-like"/>
</dbReference>
<dbReference type="GO" id="GO:0008270">
    <property type="term" value="F:zinc ion binding"/>
    <property type="evidence" value="ECO:0007669"/>
    <property type="project" value="UniProtKB-KW"/>
</dbReference>
<dbReference type="InterPro" id="IPR036893">
    <property type="entry name" value="SBP_sf"/>
</dbReference>
<evidence type="ECO:0000259" key="6">
    <source>
        <dbReference type="PROSITE" id="PS51141"/>
    </source>
</evidence>
<evidence type="ECO:0000256" key="1">
    <source>
        <dbReference type="ARBA" id="ARBA00022723"/>
    </source>
</evidence>
<gene>
    <name evidence="7" type="primary">SPL6_4</name>
    <name evidence="7" type="ORF">A4A49_03603</name>
</gene>
<dbReference type="EMBL" id="MJEQ01000702">
    <property type="protein sequence ID" value="OIT34496.1"/>
    <property type="molecule type" value="Genomic_DNA"/>
</dbReference>
<dbReference type="Gramene" id="OIT34496">
    <property type="protein sequence ID" value="OIT34496"/>
    <property type="gene ID" value="A4A49_03603"/>
</dbReference>
<dbReference type="SUPFAM" id="SSF103612">
    <property type="entry name" value="SBT domain"/>
    <property type="match status" value="2"/>
</dbReference>
<evidence type="ECO:0000313" key="7">
    <source>
        <dbReference type="EMBL" id="OIT34496.1"/>
    </source>
</evidence>
<dbReference type="PANTHER" id="PTHR31251:SF214">
    <property type="entry name" value="SQUAMOSA PROMOTER BINDING PROTEIN NTABSPL6-7"/>
    <property type="match status" value="1"/>
</dbReference>
<dbReference type="Pfam" id="PF03110">
    <property type="entry name" value="SBP"/>
    <property type="match status" value="1"/>
</dbReference>
<keyword evidence="2 4" id="KW-0863">Zinc-finger</keyword>
<keyword evidence="3" id="KW-0862">Zinc</keyword>
<evidence type="ECO:0000256" key="4">
    <source>
        <dbReference type="PROSITE-ProRule" id="PRU00470"/>
    </source>
</evidence>
<feature type="domain" description="SBP-type" evidence="6">
    <location>
        <begin position="208"/>
        <end position="313"/>
    </location>
</feature>
<evidence type="ECO:0000256" key="2">
    <source>
        <dbReference type="ARBA" id="ARBA00022771"/>
    </source>
</evidence>
<dbReference type="Proteomes" id="UP000187609">
    <property type="component" value="Unassembled WGS sequence"/>
</dbReference>
<dbReference type="AlphaFoldDB" id="A0A314KYL7"/>
<evidence type="ECO:0000256" key="3">
    <source>
        <dbReference type="ARBA" id="ARBA00022833"/>
    </source>
</evidence>
<organism evidence="7 8">
    <name type="scientific">Nicotiana attenuata</name>
    <name type="common">Coyote tobacco</name>
    <dbReference type="NCBI Taxonomy" id="49451"/>
    <lineage>
        <taxon>Eukaryota</taxon>
        <taxon>Viridiplantae</taxon>
        <taxon>Streptophyta</taxon>
        <taxon>Embryophyta</taxon>
        <taxon>Tracheophyta</taxon>
        <taxon>Spermatophyta</taxon>
        <taxon>Magnoliopsida</taxon>
        <taxon>eudicotyledons</taxon>
        <taxon>Gunneridae</taxon>
        <taxon>Pentapetalae</taxon>
        <taxon>asterids</taxon>
        <taxon>lamiids</taxon>
        <taxon>Solanales</taxon>
        <taxon>Solanaceae</taxon>
        <taxon>Nicotianoideae</taxon>
        <taxon>Nicotianeae</taxon>
        <taxon>Nicotiana</taxon>
    </lineage>
</organism>
<accession>A0A314KYL7</accession>
<dbReference type="GO" id="GO:0003677">
    <property type="term" value="F:DNA binding"/>
    <property type="evidence" value="ECO:0007669"/>
    <property type="project" value="InterPro"/>
</dbReference>
<dbReference type="PROSITE" id="PS51141">
    <property type="entry name" value="ZF_SBP"/>
    <property type="match status" value="1"/>
</dbReference>
<protein>
    <submittedName>
        <fullName evidence="7">Squamosa promoter-binding-like protein 6</fullName>
    </submittedName>
</protein>
<dbReference type="SMR" id="A0A314KYL7"/>
<name>A0A314KYL7_NICAT</name>
<dbReference type="InterPro" id="IPR004333">
    <property type="entry name" value="SBP_dom"/>
</dbReference>
<comment type="caution">
    <text evidence="7">The sequence shown here is derived from an EMBL/GenBank/DDBJ whole genome shotgun (WGS) entry which is preliminary data.</text>
</comment>
<dbReference type="STRING" id="49451.A0A314KYL7"/>
<dbReference type="Gene3D" id="4.10.1100.10">
    <property type="entry name" value="Transcription factor, SBP-box domain"/>
    <property type="match status" value="2"/>
</dbReference>
<sequence>MEPMNYALEGRGILFPDNNEMPVGALARSRNIVKDWNLNNFSDVDKTMFGTIQEITENIEFSESGIADILKKCATSNQGSEGLGAETVDSSRKVLSISVNTLDSILGEVELKERSNHIANRCNDPISLPVGLKLEQLVDHREVRSISSSKGSSLLSLLPAEKARSQEDDLIVYKVKSNSSLMENPALSSLEPLLLGKRSRTTNVDSQVPLCQVYGCNKDLSSSKDYHKRHKVCDEHSKSAKVIVHGIEQRFCQQCSRHKVCDEHSKSAKVIVHGIEQRFCQQCSRFHLLAEFDEGKRSCRKRLAGHNERRRKPQFDTHWGSRLFEMTSQRRASFLFPEIHPGSSFSQERFEDHSKHIKLEEKPICISQLAMAVTKKQSPLKSFQHPVRATFSVQELSAGQNSTCALSLLSAHSQHHLHNSEYHCPHLKRDHNLQNFCGLSASGSFTSNELYSSEVFEIDRIAQVLDDSQAVSTDDLRQRRVRRSNSMKSKHDLSPEDGPTVDLVQLSSHLQRVEQLKNSDQVKQENDIFRCFTTS</sequence>